<dbReference type="Proteomes" id="UP000783686">
    <property type="component" value="Unassembled WGS sequence"/>
</dbReference>
<gene>
    <name evidence="1" type="ORF">BOKJ2_LOCUS6698</name>
</gene>
<dbReference type="EMBL" id="CAJFCW020000003">
    <property type="protein sequence ID" value="CAG9106371.1"/>
    <property type="molecule type" value="Genomic_DNA"/>
</dbReference>
<name>A0A811KMZ4_9BILA</name>
<accession>A0A811KMZ4</accession>
<keyword evidence="2" id="KW-1185">Reference proteome</keyword>
<proteinExistence type="predicted"/>
<dbReference type="Proteomes" id="UP000614601">
    <property type="component" value="Unassembled WGS sequence"/>
</dbReference>
<dbReference type="EMBL" id="CAJFDH010000003">
    <property type="protein sequence ID" value="CAD5216659.1"/>
    <property type="molecule type" value="Genomic_DNA"/>
</dbReference>
<dbReference type="AlphaFoldDB" id="A0A811KMZ4"/>
<sequence length="183" mass="20170">MFSDIKYLLFITCMVSADFFNELSNYLKPAAINSEIAAQLGKVLVESELAANPKIIDDLIPVDGMMVRYIWQLAKPLELLSSSVCPDCVGFVSDWQKGLVDHPATNVMIPMSCALLQVVKSELVPVCGVSSIGALLYFHNSKPKAICEIFCSANSTSKRNAAFDANEFAREVRNVFKNLRKGQ</sequence>
<dbReference type="OrthoDB" id="10437212at2759"/>
<comment type="caution">
    <text evidence="1">The sequence shown here is derived from an EMBL/GenBank/DDBJ whole genome shotgun (WGS) entry which is preliminary data.</text>
</comment>
<reference evidence="1" key="1">
    <citation type="submission" date="2020-09" db="EMBL/GenBank/DDBJ databases">
        <authorList>
            <person name="Kikuchi T."/>
        </authorList>
    </citation>
    <scope>NUCLEOTIDE SEQUENCE</scope>
    <source>
        <strain evidence="1">SH1</strain>
    </source>
</reference>
<evidence type="ECO:0000313" key="1">
    <source>
        <dbReference type="EMBL" id="CAD5216659.1"/>
    </source>
</evidence>
<protein>
    <submittedName>
        <fullName evidence="1">Uncharacterized protein</fullName>
    </submittedName>
</protein>
<evidence type="ECO:0000313" key="2">
    <source>
        <dbReference type="Proteomes" id="UP000614601"/>
    </source>
</evidence>
<organism evidence="1 2">
    <name type="scientific">Bursaphelenchus okinawaensis</name>
    <dbReference type="NCBI Taxonomy" id="465554"/>
    <lineage>
        <taxon>Eukaryota</taxon>
        <taxon>Metazoa</taxon>
        <taxon>Ecdysozoa</taxon>
        <taxon>Nematoda</taxon>
        <taxon>Chromadorea</taxon>
        <taxon>Rhabditida</taxon>
        <taxon>Tylenchina</taxon>
        <taxon>Tylenchomorpha</taxon>
        <taxon>Aphelenchoidea</taxon>
        <taxon>Aphelenchoididae</taxon>
        <taxon>Bursaphelenchus</taxon>
    </lineage>
</organism>